<gene>
    <name evidence="1" type="ORF">L1987_01124</name>
</gene>
<reference evidence="1 2" key="2">
    <citation type="journal article" date="2022" name="Mol. Ecol. Resour.">
        <title>The genomes of chicory, endive, great burdock and yacon provide insights into Asteraceae paleo-polyploidization history and plant inulin production.</title>
        <authorList>
            <person name="Fan W."/>
            <person name="Wang S."/>
            <person name="Wang H."/>
            <person name="Wang A."/>
            <person name="Jiang F."/>
            <person name="Liu H."/>
            <person name="Zhao H."/>
            <person name="Xu D."/>
            <person name="Zhang Y."/>
        </authorList>
    </citation>
    <scope>NUCLEOTIDE SEQUENCE [LARGE SCALE GENOMIC DNA]</scope>
    <source>
        <strain evidence="2">cv. Yunnan</strain>
        <tissue evidence="1">Leaves</tissue>
    </source>
</reference>
<organism evidence="1 2">
    <name type="scientific">Smallanthus sonchifolius</name>
    <dbReference type="NCBI Taxonomy" id="185202"/>
    <lineage>
        <taxon>Eukaryota</taxon>
        <taxon>Viridiplantae</taxon>
        <taxon>Streptophyta</taxon>
        <taxon>Embryophyta</taxon>
        <taxon>Tracheophyta</taxon>
        <taxon>Spermatophyta</taxon>
        <taxon>Magnoliopsida</taxon>
        <taxon>eudicotyledons</taxon>
        <taxon>Gunneridae</taxon>
        <taxon>Pentapetalae</taxon>
        <taxon>asterids</taxon>
        <taxon>campanulids</taxon>
        <taxon>Asterales</taxon>
        <taxon>Asteraceae</taxon>
        <taxon>Asteroideae</taxon>
        <taxon>Heliantheae alliance</taxon>
        <taxon>Millerieae</taxon>
        <taxon>Smallanthus</taxon>
    </lineage>
</organism>
<protein>
    <submittedName>
        <fullName evidence="1">Uncharacterized protein</fullName>
    </submittedName>
</protein>
<evidence type="ECO:0000313" key="2">
    <source>
        <dbReference type="Proteomes" id="UP001056120"/>
    </source>
</evidence>
<dbReference type="Proteomes" id="UP001056120">
    <property type="component" value="Linkage Group LG01"/>
</dbReference>
<name>A0ACB9K479_9ASTR</name>
<proteinExistence type="predicted"/>
<reference evidence="2" key="1">
    <citation type="journal article" date="2022" name="Mol. Ecol. Resour.">
        <title>The genomes of chicory, endive, great burdock and yacon provide insights into Asteraceae palaeo-polyploidization history and plant inulin production.</title>
        <authorList>
            <person name="Fan W."/>
            <person name="Wang S."/>
            <person name="Wang H."/>
            <person name="Wang A."/>
            <person name="Jiang F."/>
            <person name="Liu H."/>
            <person name="Zhao H."/>
            <person name="Xu D."/>
            <person name="Zhang Y."/>
        </authorList>
    </citation>
    <scope>NUCLEOTIDE SEQUENCE [LARGE SCALE GENOMIC DNA]</scope>
    <source>
        <strain evidence="2">cv. Yunnan</strain>
    </source>
</reference>
<evidence type="ECO:0000313" key="1">
    <source>
        <dbReference type="EMBL" id="KAI3827062.1"/>
    </source>
</evidence>
<dbReference type="EMBL" id="CM042018">
    <property type="protein sequence ID" value="KAI3827062.1"/>
    <property type="molecule type" value="Genomic_DNA"/>
</dbReference>
<keyword evidence="2" id="KW-1185">Reference proteome</keyword>
<accession>A0ACB9K479</accession>
<comment type="caution">
    <text evidence="1">The sequence shown here is derived from an EMBL/GenBank/DDBJ whole genome shotgun (WGS) entry which is preliminary data.</text>
</comment>
<sequence length="80" mass="9335">MLLTKVNSVTFKLYYGFRYVDFDVRRSLRRCRRGRGRRLWTLGLRIGTVLNLFRLLDLLVLLGLRLECISLTTKTRGGGT</sequence>